<keyword evidence="7" id="KW-1185">Reference proteome</keyword>
<dbReference type="VEuPathDB" id="FungiDB:GGTG_08328"/>
<dbReference type="EMBL" id="GL385398">
    <property type="protein sequence ID" value="EJT74488.1"/>
    <property type="molecule type" value="Genomic_DNA"/>
</dbReference>
<dbReference type="PANTHER" id="PTHR43976">
    <property type="entry name" value="SHORT CHAIN DEHYDROGENASE"/>
    <property type="match status" value="1"/>
</dbReference>
<dbReference type="SUPFAM" id="SSF51735">
    <property type="entry name" value="NAD(P)-binding Rossmann-fold domains"/>
    <property type="match status" value="1"/>
</dbReference>
<proteinExistence type="inferred from homology"/>
<evidence type="ECO:0000313" key="7">
    <source>
        <dbReference type="Proteomes" id="UP000006039"/>
    </source>
</evidence>
<evidence type="ECO:0000259" key="4">
    <source>
        <dbReference type="SMART" id="SM00822"/>
    </source>
</evidence>
<dbReference type="PANTHER" id="PTHR43976:SF16">
    <property type="entry name" value="SHORT-CHAIN DEHYDROGENASE_REDUCTASE FAMILY PROTEIN"/>
    <property type="match status" value="1"/>
</dbReference>
<comment type="similarity">
    <text evidence="1">Belongs to the short-chain dehydrogenases/reductases (SDR) family.</text>
</comment>
<dbReference type="eggNOG" id="KOG1205">
    <property type="taxonomic scope" value="Eukaryota"/>
</dbReference>
<dbReference type="GeneID" id="20348786"/>
<dbReference type="SMART" id="SM00822">
    <property type="entry name" value="PKS_KR"/>
    <property type="match status" value="1"/>
</dbReference>
<organism evidence="5">
    <name type="scientific">Gaeumannomyces tritici (strain R3-111a-1)</name>
    <name type="common">Wheat and barley take-all root rot fungus</name>
    <name type="synonym">Gaeumannomyces graminis var. tritici</name>
    <dbReference type="NCBI Taxonomy" id="644352"/>
    <lineage>
        <taxon>Eukaryota</taxon>
        <taxon>Fungi</taxon>
        <taxon>Dikarya</taxon>
        <taxon>Ascomycota</taxon>
        <taxon>Pezizomycotina</taxon>
        <taxon>Sordariomycetes</taxon>
        <taxon>Sordariomycetidae</taxon>
        <taxon>Magnaporthales</taxon>
        <taxon>Magnaporthaceae</taxon>
        <taxon>Gaeumannomyces</taxon>
    </lineage>
</organism>
<reference evidence="5" key="2">
    <citation type="submission" date="2010-07" db="EMBL/GenBank/DDBJ databases">
        <authorList>
            <consortium name="The Broad Institute Genome Sequencing Platform"/>
            <consortium name="Broad Institute Genome Sequencing Center for Infectious Disease"/>
            <person name="Ma L.-J."/>
            <person name="Dead R."/>
            <person name="Young S."/>
            <person name="Zeng Q."/>
            <person name="Koehrsen M."/>
            <person name="Alvarado L."/>
            <person name="Berlin A."/>
            <person name="Chapman S.B."/>
            <person name="Chen Z."/>
            <person name="Freedman E."/>
            <person name="Gellesch M."/>
            <person name="Goldberg J."/>
            <person name="Griggs A."/>
            <person name="Gujja S."/>
            <person name="Heilman E.R."/>
            <person name="Heiman D."/>
            <person name="Hepburn T."/>
            <person name="Howarth C."/>
            <person name="Jen D."/>
            <person name="Larson L."/>
            <person name="Mehta T."/>
            <person name="Neiman D."/>
            <person name="Pearson M."/>
            <person name="Roberts A."/>
            <person name="Saif S."/>
            <person name="Shea T."/>
            <person name="Shenoy N."/>
            <person name="Sisk P."/>
            <person name="Stolte C."/>
            <person name="Sykes S."/>
            <person name="Walk T."/>
            <person name="White J."/>
            <person name="Yandava C."/>
            <person name="Haas B."/>
            <person name="Nusbaum C."/>
            <person name="Birren B."/>
        </authorList>
    </citation>
    <scope>NUCLEOTIDE SEQUENCE</scope>
    <source>
        <strain evidence="5">R3-111a-1</strain>
    </source>
</reference>
<dbReference type="InterPro" id="IPR036291">
    <property type="entry name" value="NAD(P)-bd_dom_sf"/>
</dbReference>
<dbReference type="HOGENOM" id="CLU_010194_2_9_1"/>
<evidence type="ECO:0000256" key="3">
    <source>
        <dbReference type="ARBA" id="ARBA00023002"/>
    </source>
</evidence>
<name>J3P492_GAET3</name>
<evidence type="ECO:0000313" key="6">
    <source>
        <dbReference type="EnsemblFungi" id="EJT74488"/>
    </source>
</evidence>
<reference evidence="5" key="3">
    <citation type="submission" date="2010-09" db="EMBL/GenBank/DDBJ databases">
        <title>Annotation of Gaeumannomyces graminis var. tritici R3-111a-1.</title>
        <authorList>
            <consortium name="The Broad Institute Genome Sequencing Platform"/>
            <person name="Ma L.-J."/>
            <person name="Dead R."/>
            <person name="Young S.K."/>
            <person name="Zeng Q."/>
            <person name="Gargeya S."/>
            <person name="Fitzgerald M."/>
            <person name="Haas B."/>
            <person name="Abouelleil A."/>
            <person name="Alvarado L."/>
            <person name="Arachchi H.M."/>
            <person name="Berlin A."/>
            <person name="Brown A."/>
            <person name="Chapman S.B."/>
            <person name="Chen Z."/>
            <person name="Dunbar C."/>
            <person name="Freedman E."/>
            <person name="Gearin G."/>
            <person name="Gellesch M."/>
            <person name="Goldberg J."/>
            <person name="Griggs A."/>
            <person name="Gujja S."/>
            <person name="Heiman D."/>
            <person name="Howarth C."/>
            <person name="Larson L."/>
            <person name="Lui A."/>
            <person name="MacDonald P.J.P."/>
            <person name="Mehta T."/>
            <person name="Montmayeur A."/>
            <person name="Murphy C."/>
            <person name="Neiman D."/>
            <person name="Pearson M."/>
            <person name="Priest M."/>
            <person name="Roberts A."/>
            <person name="Saif S."/>
            <person name="Shea T."/>
            <person name="Shenoy N."/>
            <person name="Sisk P."/>
            <person name="Stolte C."/>
            <person name="Sykes S."/>
            <person name="Yandava C."/>
            <person name="Wortman J."/>
            <person name="Nusbaum C."/>
            <person name="Birren B."/>
        </authorList>
    </citation>
    <scope>NUCLEOTIDE SEQUENCE</scope>
    <source>
        <strain evidence="5">R3-111a-1</strain>
    </source>
</reference>
<dbReference type="RefSeq" id="XP_009224432.1">
    <property type="nucleotide sequence ID" value="XM_009226168.1"/>
</dbReference>
<dbReference type="InterPro" id="IPR020904">
    <property type="entry name" value="Sc_DH/Rdtase_CS"/>
</dbReference>
<accession>J3P492</accession>
<dbReference type="PRINTS" id="PR00081">
    <property type="entry name" value="GDHRDH"/>
</dbReference>
<sequence length="403" mass="41062">MMGSVAIPSITPLCRMSDGCAFGSHLPRDIKGAFFRGLWEDGYDCSSLHPASLRASTYYPAARYQLFDPSLKAISNNPSAPLPTKPPLVAMSSSSSTPVWFITGASSGFGEAVAKEALARGHRVVASARSAASLAGLAATGAAVMAVDVTAPDAELAAKLAEAAAVHGAITHVLNAAGYILEGAVEEASAAESAAMFNTNVQGAVNISKAAIPHLRRAAAAAAASSAADSSSSSPSRPTPVLANFGSLGSWFGSPACAHYCASKWAVSGLSEGLAAELAGLGIAATVVEPGYFRTGFLNTAASGSKERRVRTAGPLPDVYGPGTAVGAVRGALEGYDNDQPGDVVKGARVIVDVLTGTGVSSGRQVPPRIVLGTDALEGIRKKCEETLALLKEWEDVARSTDY</sequence>
<protein>
    <submittedName>
        <fullName evidence="5">3-oxoacyl-[acyl-carrier-protein] reductase</fullName>
    </submittedName>
</protein>
<keyword evidence="3" id="KW-0560">Oxidoreductase</keyword>
<dbReference type="GO" id="GO:0016491">
    <property type="term" value="F:oxidoreductase activity"/>
    <property type="evidence" value="ECO:0007669"/>
    <property type="project" value="UniProtKB-KW"/>
</dbReference>
<keyword evidence="2" id="KW-0521">NADP</keyword>
<gene>
    <name evidence="6" type="primary">20348786</name>
    <name evidence="5" type="ORF">GGTG_08328</name>
</gene>
<reference evidence="7" key="1">
    <citation type="submission" date="2010-07" db="EMBL/GenBank/DDBJ databases">
        <title>The genome sequence of Gaeumannomyces graminis var. tritici strain R3-111a-1.</title>
        <authorList>
            <consortium name="The Broad Institute Genome Sequencing Platform"/>
            <person name="Ma L.-J."/>
            <person name="Dead R."/>
            <person name="Young S."/>
            <person name="Zeng Q."/>
            <person name="Koehrsen M."/>
            <person name="Alvarado L."/>
            <person name="Berlin A."/>
            <person name="Chapman S.B."/>
            <person name="Chen Z."/>
            <person name="Freedman E."/>
            <person name="Gellesch M."/>
            <person name="Goldberg J."/>
            <person name="Griggs A."/>
            <person name="Gujja S."/>
            <person name="Heilman E.R."/>
            <person name="Heiman D."/>
            <person name="Hepburn T."/>
            <person name="Howarth C."/>
            <person name="Jen D."/>
            <person name="Larson L."/>
            <person name="Mehta T."/>
            <person name="Neiman D."/>
            <person name="Pearson M."/>
            <person name="Roberts A."/>
            <person name="Saif S."/>
            <person name="Shea T."/>
            <person name="Shenoy N."/>
            <person name="Sisk P."/>
            <person name="Stolte C."/>
            <person name="Sykes S."/>
            <person name="Walk T."/>
            <person name="White J."/>
            <person name="Yandava C."/>
            <person name="Haas B."/>
            <person name="Nusbaum C."/>
            <person name="Birren B."/>
        </authorList>
    </citation>
    <scope>NUCLEOTIDE SEQUENCE [LARGE SCALE GENOMIC DNA]</scope>
    <source>
        <strain evidence="7">R3-111a-1</strain>
    </source>
</reference>
<dbReference type="AlphaFoldDB" id="J3P492"/>
<dbReference type="Gene3D" id="3.40.50.720">
    <property type="entry name" value="NAD(P)-binding Rossmann-like Domain"/>
    <property type="match status" value="1"/>
</dbReference>
<evidence type="ECO:0000256" key="1">
    <source>
        <dbReference type="ARBA" id="ARBA00006484"/>
    </source>
</evidence>
<feature type="domain" description="Ketoreductase" evidence="4">
    <location>
        <begin position="98"/>
        <end position="296"/>
    </location>
</feature>
<evidence type="ECO:0000256" key="2">
    <source>
        <dbReference type="ARBA" id="ARBA00022857"/>
    </source>
</evidence>
<dbReference type="InterPro" id="IPR002347">
    <property type="entry name" value="SDR_fam"/>
</dbReference>
<dbReference type="EnsemblFungi" id="EJT74488">
    <property type="protein sequence ID" value="EJT74488"/>
    <property type="gene ID" value="GGTG_08328"/>
</dbReference>
<dbReference type="OrthoDB" id="1274115at2759"/>
<reference evidence="6" key="4">
    <citation type="journal article" date="2015" name="G3 (Bethesda)">
        <title>Genome sequences of three phytopathogenic species of the Magnaporthaceae family of fungi.</title>
        <authorList>
            <person name="Okagaki L.H."/>
            <person name="Nunes C.C."/>
            <person name="Sailsbery J."/>
            <person name="Clay B."/>
            <person name="Brown D."/>
            <person name="John T."/>
            <person name="Oh Y."/>
            <person name="Young N."/>
            <person name="Fitzgerald M."/>
            <person name="Haas B.J."/>
            <person name="Zeng Q."/>
            <person name="Young S."/>
            <person name="Adiconis X."/>
            <person name="Fan L."/>
            <person name="Levin J.Z."/>
            <person name="Mitchell T.K."/>
            <person name="Okubara P.A."/>
            <person name="Farman M.L."/>
            <person name="Kohn L.M."/>
            <person name="Birren B."/>
            <person name="Ma L.-J."/>
            <person name="Dean R.A."/>
        </authorList>
    </citation>
    <scope>NUCLEOTIDE SEQUENCE</scope>
    <source>
        <strain evidence="6">R3-111a-1</strain>
    </source>
</reference>
<reference evidence="6" key="5">
    <citation type="submission" date="2018-04" db="UniProtKB">
        <authorList>
            <consortium name="EnsemblFungi"/>
        </authorList>
    </citation>
    <scope>IDENTIFICATION</scope>
    <source>
        <strain evidence="6">R3-111a-1</strain>
    </source>
</reference>
<evidence type="ECO:0000313" key="5">
    <source>
        <dbReference type="EMBL" id="EJT74488.1"/>
    </source>
</evidence>
<dbReference type="PROSITE" id="PS00061">
    <property type="entry name" value="ADH_SHORT"/>
    <property type="match status" value="1"/>
</dbReference>
<dbReference type="InterPro" id="IPR057326">
    <property type="entry name" value="KR_dom"/>
</dbReference>
<dbReference type="STRING" id="644352.J3P492"/>
<dbReference type="Proteomes" id="UP000006039">
    <property type="component" value="Unassembled WGS sequence"/>
</dbReference>
<dbReference type="Pfam" id="PF00106">
    <property type="entry name" value="adh_short"/>
    <property type="match status" value="1"/>
</dbReference>
<dbReference type="InterPro" id="IPR051911">
    <property type="entry name" value="SDR_oxidoreductase"/>
</dbReference>